<organism evidence="2 3">
    <name type="scientific">Rhodotorula taiwanensis</name>
    <dbReference type="NCBI Taxonomy" id="741276"/>
    <lineage>
        <taxon>Eukaryota</taxon>
        <taxon>Fungi</taxon>
        <taxon>Dikarya</taxon>
        <taxon>Basidiomycota</taxon>
        <taxon>Pucciniomycotina</taxon>
        <taxon>Microbotryomycetes</taxon>
        <taxon>Sporidiobolales</taxon>
        <taxon>Sporidiobolaceae</taxon>
        <taxon>Rhodotorula</taxon>
    </lineage>
</organism>
<evidence type="ECO:0000256" key="1">
    <source>
        <dbReference type="SAM" id="MobiDB-lite"/>
    </source>
</evidence>
<feature type="compositionally biased region" description="Low complexity" evidence="1">
    <location>
        <begin position="125"/>
        <end position="141"/>
    </location>
</feature>
<dbReference type="Proteomes" id="UP000237144">
    <property type="component" value="Unassembled WGS sequence"/>
</dbReference>
<feature type="region of interest" description="Disordered" evidence="1">
    <location>
        <begin position="607"/>
        <end position="631"/>
    </location>
</feature>
<dbReference type="OrthoDB" id="5405745at2759"/>
<dbReference type="EMBL" id="PJQD01000098">
    <property type="protein sequence ID" value="POY70704.1"/>
    <property type="molecule type" value="Genomic_DNA"/>
</dbReference>
<evidence type="ECO:0008006" key="4">
    <source>
        <dbReference type="Google" id="ProtNLM"/>
    </source>
</evidence>
<dbReference type="AlphaFoldDB" id="A0A2S5B1P0"/>
<protein>
    <recommendedName>
        <fullName evidence="4">FZ domain-containing protein</fullName>
    </recommendedName>
</protein>
<dbReference type="Pfam" id="PF12929">
    <property type="entry name" value="Mid1"/>
    <property type="match status" value="1"/>
</dbReference>
<dbReference type="GO" id="GO:0098703">
    <property type="term" value="P:calcium ion import across plasma membrane"/>
    <property type="evidence" value="ECO:0007669"/>
    <property type="project" value="InterPro"/>
</dbReference>
<dbReference type="GO" id="GO:0005262">
    <property type="term" value="F:calcium channel activity"/>
    <property type="evidence" value="ECO:0007669"/>
    <property type="project" value="InterPro"/>
</dbReference>
<evidence type="ECO:0000313" key="2">
    <source>
        <dbReference type="EMBL" id="POY70704.1"/>
    </source>
</evidence>
<sequence>MQKPPVVAKTNERIAGPYLYRRRPPRSTRFPLTSNWSQLLPSRFLLLLGLVCGLVGLAQAQTSNLTSPSTTTVRLQSGESTLLNLAAPSTFPLYISLSLCSIPASLAGNDSFLLPADIAKPLYVSNSSSDPRPGPSSDPDSTGVPRGAKGDSSTLQFGYSNVTLLAAGEGNVTIQVYAPDVTNLLVGGDGRWSPSTVTASGPASESWVFELDISNGTQAAPYLAMSTISYRLEDTDASSVLLTATNQSEAYTPVISSATSLSYSLSRSRCYLRSMMAQNAATPANTQQSLTTRGYGPGQRTQMFVQGVRRNTTFTAWLVENVTMSDGSVQERMWDPVWFQTKSSSSCRLVYNMPACPSVAYAVPAPRSLGTDRLLSFFNDTISPYLANFTRTLTTFPCDRQPEGLFSVVSTCSDCADAYRDYVCAVTMPRCVDATSGTPLNTTVPQAVISGDVLASWTLPATYQTRLLRDEPFASRTPLFGPANLSNTFPFLFNASYPASEANLARETPFPYVEVPPCLDVCYLVQARCPFFLGFVCPKFDGSSPQGGTGAAAWGQTQDVSSTTRMANDVYGSALQKRAGDRWGTVYCNSLGSDLTMAVQFVDPFQQWPYEKPPPEVQPGPPLGRPPGSDQ</sequence>
<gene>
    <name evidence="2" type="ORF">BMF94_6287</name>
</gene>
<dbReference type="STRING" id="741276.A0A2S5B1P0"/>
<feature type="region of interest" description="Disordered" evidence="1">
    <location>
        <begin position="124"/>
        <end position="152"/>
    </location>
</feature>
<proteinExistence type="predicted"/>
<feature type="compositionally biased region" description="Pro residues" evidence="1">
    <location>
        <begin position="611"/>
        <end position="625"/>
    </location>
</feature>
<dbReference type="InterPro" id="IPR024338">
    <property type="entry name" value="MID1/Yam8"/>
</dbReference>
<name>A0A2S5B1P0_9BASI</name>
<evidence type="ECO:0000313" key="3">
    <source>
        <dbReference type="Proteomes" id="UP000237144"/>
    </source>
</evidence>
<dbReference type="PANTHER" id="PTHR39142:SF1">
    <property type="entry name" value="AEL197CP"/>
    <property type="match status" value="1"/>
</dbReference>
<comment type="caution">
    <text evidence="2">The sequence shown here is derived from an EMBL/GenBank/DDBJ whole genome shotgun (WGS) entry which is preliminary data.</text>
</comment>
<accession>A0A2S5B1P0</accession>
<reference evidence="2 3" key="1">
    <citation type="journal article" date="2018" name="Front. Microbiol.">
        <title>Prospects for Fungal Bioremediation of Acidic Radioactive Waste Sites: Characterization and Genome Sequence of Rhodotorula taiwanensis MD1149.</title>
        <authorList>
            <person name="Tkavc R."/>
            <person name="Matrosova V.Y."/>
            <person name="Grichenko O.E."/>
            <person name="Gostincar C."/>
            <person name="Volpe R.P."/>
            <person name="Klimenkova P."/>
            <person name="Gaidamakova E.K."/>
            <person name="Zhou C.E."/>
            <person name="Stewart B.J."/>
            <person name="Lyman M.G."/>
            <person name="Malfatti S.A."/>
            <person name="Rubinfeld B."/>
            <person name="Courtot M."/>
            <person name="Singh J."/>
            <person name="Dalgard C.L."/>
            <person name="Hamilton T."/>
            <person name="Frey K.G."/>
            <person name="Gunde-Cimerman N."/>
            <person name="Dugan L."/>
            <person name="Daly M.J."/>
        </authorList>
    </citation>
    <scope>NUCLEOTIDE SEQUENCE [LARGE SCALE GENOMIC DNA]</scope>
    <source>
        <strain evidence="2 3">MD1149</strain>
    </source>
</reference>
<dbReference type="PANTHER" id="PTHR39142">
    <property type="entry name" value="MID1P"/>
    <property type="match status" value="1"/>
</dbReference>
<keyword evidence="3" id="KW-1185">Reference proteome</keyword>